<dbReference type="PANTHER" id="PTHR41252:SF1">
    <property type="entry name" value="BLR2505 PROTEIN"/>
    <property type="match status" value="1"/>
</dbReference>
<evidence type="ECO:0000313" key="3">
    <source>
        <dbReference type="Proteomes" id="UP001237105"/>
    </source>
</evidence>
<feature type="domain" description="SnoaL-like" evidence="1">
    <location>
        <begin position="11"/>
        <end position="115"/>
    </location>
</feature>
<keyword evidence="3" id="KW-1185">Reference proteome</keyword>
<dbReference type="InterPro" id="IPR037401">
    <property type="entry name" value="SnoaL-like"/>
</dbReference>
<dbReference type="EMBL" id="JASCIS010000032">
    <property type="protein sequence ID" value="MDI3422093.1"/>
    <property type="molecule type" value="Genomic_DNA"/>
</dbReference>
<reference evidence="2 3" key="1">
    <citation type="submission" date="2023-05" db="EMBL/GenBank/DDBJ databases">
        <title>Draft genome sequence of Streptomyces sp. B-S-A12 isolated from a cave soil in Thailand.</title>
        <authorList>
            <person name="Chamroensaksri N."/>
            <person name="Muangham S."/>
        </authorList>
    </citation>
    <scope>NUCLEOTIDE SEQUENCE [LARGE SCALE GENOMIC DNA]</scope>
    <source>
        <strain evidence="2 3">B-S-A12</strain>
    </source>
</reference>
<accession>A0ABT6T3Y3</accession>
<organism evidence="2 3">
    <name type="scientific">Streptomyces luteolus</name>
    <dbReference type="NCBI Taxonomy" id="3043615"/>
    <lineage>
        <taxon>Bacteria</taxon>
        <taxon>Bacillati</taxon>
        <taxon>Actinomycetota</taxon>
        <taxon>Actinomycetes</taxon>
        <taxon>Kitasatosporales</taxon>
        <taxon>Streptomycetaceae</taxon>
        <taxon>Streptomyces</taxon>
    </lineage>
</organism>
<evidence type="ECO:0000259" key="1">
    <source>
        <dbReference type="Pfam" id="PF12680"/>
    </source>
</evidence>
<evidence type="ECO:0000313" key="2">
    <source>
        <dbReference type="EMBL" id="MDI3422093.1"/>
    </source>
</evidence>
<dbReference type="PANTHER" id="PTHR41252">
    <property type="entry name" value="BLR2505 PROTEIN"/>
    <property type="match status" value="1"/>
</dbReference>
<dbReference type="InterPro" id="IPR032710">
    <property type="entry name" value="NTF2-like_dom_sf"/>
</dbReference>
<comment type="caution">
    <text evidence="2">The sequence shown here is derived from an EMBL/GenBank/DDBJ whole genome shotgun (WGS) entry which is preliminary data.</text>
</comment>
<proteinExistence type="predicted"/>
<dbReference type="Gene3D" id="3.10.450.50">
    <property type="match status" value="1"/>
</dbReference>
<name>A0ABT6T3Y3_9ACTN</name>
<dbReference type="Proteomes" id="UP001237105">
    <property type="component" value="Unassembled WGS sequence"/>
</dbReference>
<protein>
    <submittedName>
        <fullName evidence="2">Nuclear transport factor 2 family protein</fullName>
    </submittedName>
</protein>
<dbReference type="SUPFAM" id="SSF54427">
    <property type="entry name" value="NTF2-like"/>
    <property type="match status" value="1"/>
</dbReference>
<gene>
    <name evidence="2" type="ORF">QIT00_26675</name>
</gene>
<sequence length="131" mass="14443">MNTNEEIIKGIYAAFERRDLEGVLGAFADDVAWVHPEGMSDLGVGGAKQGPDGVREFLSKVPSVMAGQKVEPEEFVIDADRIVVFGSRHVTGHNGATGTFKFIHSWTLREGRVTAMEDTFDTHALRRLLEK</sequence>
<dbReference type="Pfam" id="PF12680">
    <property type="entry name" value="SnoaL_2"/>
    <property type="match status" value="1"/>
</dbReference>
<dbReference type="RefSeq" id="WP_282537955.1">
    <property type="nucleotide sequence ID" value="NZ_JASCIS010000032.1"/>
</dbReference>